<dbReference type="EMBL" id="JAYMFF010000002">
    <property type="protein sequence ID" value="MEC4174997.1"/>
    <property type="molecule type" value="Genomic_DNA"/>
</dbReference>
<evidence type="ECO:0000259" key="2">
    <source>
        <dbReference type="PROSITE" id="PS50943"/>
    </source>
</evidence>
<protein>
    <submittedName>
        <fullName evidence="3">Helix-turn-helix transcriptional regulator</fullName>
    </submittedName>
</protein>
<keyword evidence="1" id="KW-0238">DNA-binding</keyword>
<evidence type="ECO:0000256" key="1">
    <source>
        <dbReference type="ARBA" id="ARBA00023125"/>
    </source>
</evidence>
<evidence type="ECO:0000313" key="3">
    <source>
        <dbReference type="EMBL" id="MEC4174997.1"/>
    </source>
</evidence>
<feature type="domain" description="HTH cro/C1-type" evidence="2">
    <location>
        <begin position="66"/>
        <end position="120"/>
    </location>
</feature>
<dbReference type="PROSITE" id="PS50943">
    <property type="entry name" value="HTH_CROC1"/>
    <property type="match status" value="1"/>
</dbReference>
<dbReference type="InterPro" id="IPR001387">
    <property type="entry name" value="Cro/C1-type_HTH"/>
</dbReference>
<reference evidence="3 4" key="1">
    <citation type="submission" date="2024-01" db="EMBL/GenBank/DDBJ databases">
        <title>novel species in genus Adlercreutzia.</title>
        <authorList>
            <person name="Liu X."/>
        </authorList>
    </citation>
    <scope>NUCLEOTIDE SEQUENCE [LARGE SCALE GENOMIC DNA]</scope>
    <source>
        <strain evidence="3 4">R7</strain>
    </source>
</reference>
<dbReference type="RefSeq" id="WP_338208507.1">
    <property type="nucleotide sequence ID" value="NZ_JAYMFF010000002.1"/>
</dbReference>
<dbReference type="PANTHER" id="PTHR46558">
    <property type="entry name" value="TRACRIPTIONAL REGULATORY PROTEIN-RELATED-RELATED"/>
    <property type="match status" value="1"/>
</dbReference>
<accession>A0ABU6IF16</accession>
<dbReference type="SMART" id="SM00530">
    <property type="entry name" value="HTH_XRE"/>
    <property type="match status" value="1"/>
</dbReference>
<comment type="caution">
    <text evidence="3">The sequence shown here is derived from an EMBL/GenBank/DDBJ whole genome shotgun (WGS) entry which is preliminary data.</text>
</comment>
<gene>
    <name evidence="3" type="ORF">VIN30_00850</name>
</gene>
<dbReference type="InterPro" id="IPR010982">
    <property type="entry name" value="Lambda_DNA-bd_dom_sf"/>
</dbReference>
<keyword evidence="4" id="KW-1185">Reference proteome</keyword>
<organism evidence="3 4">
    <name type="scientific">Adlercreutzia wanghongyangiae</name>
    <dbReference type="NCBI Taxonomy" id="3111451"/>
    <lineage>
        <taxon>Bacteria</taxon>
        <taxon>Bacillati</taxon>
        <taxon>Actinomycetota</taxon>
        <taxon>Coriobacteriia</taxon>
        <taxon>Eggerthellales</taxon>
        <taxon>Eggerthellaceae</taxon>
        <taxon>Adlercreutzia</taxon>
    </lineage>
</organism>
<dbReference type="Pfam" id="PF01381">
    <property type="entry name" value="HTH_3"/>
    <property type="match status" value="1"/>
</dbReference>
<proteinExistence type="predicted"/>
<dbReference type="Proteomes" id="UP001349994">
    <property type="component" value="Unassembled WGS sequence"/>
</dbReference>
<evidence type="ECO:0000313" key="4">
    <source>
        <dbReference type="Proteomes" id="UP001349994"/>
    </source>
</evidence>
<sequence length="433" mass="47414">MAVSLKTALYHQHGGERPLLRKSVNCQLILRYAKLRNARLLLVASAAIIGGVERSPMDQNPIAERIRAERCRGGYTQEELAGRLGVTKAAVSKWECGQSAPDIALLPKLASLFAITLDELLGYEPLASVETRSEIQENMQSLLESDIARALDYANEQAVLYWSDSELLRMIAMLLYAKAVELGNGAPELVPGLTEAVERLLERSLQLDPDGPSADMDLQTICMLMAASGREERAAELIEKKVAAKPDMAAVTFAGIKLRAGDAEEAARVLKRQMLFSLLEAASCAQALAGFPDLGAEDLEQLLALAKGLQKPQGFAVLSPTLIPFIRCELAAQLAQSGQTDAALDHLEAFELDLEKCRGLLAHPENPPFFESVQEYLWENGDEATDVAREELADALCEALMKRLETDERWSALRESPRFVAVIERFADKGEAL</sequence>
<dbReference type="PANTHER" id="PTHR46558:SF11">
    <property type="entry name" value="HTH-TYPE TRANSCRIPTIONAL REGULATOR XRE"/>
    <property type="match status" value="1"/>
</dbReference>
<dbReference type="Gene3D" id="1.10.260.40">
    <property type="entry name" value="lambda repressor-like DNA-binding domains"/>
    <property type="match status" value="1"/>
</dbReference>
<dbReference type="CDD" id="cd00093">
    <property type="entry name" value="HTH_XRE"/>
    <property type="match status" value="1"/>
</dbReference>
<dbReference type="SUPFAM" id="SSF47413">
    <property type="entry name" value="lambda repressor-like DNA-binding domains"/>
    <property type="match status" value="1"/>
</dbReference>
<name>A0ABU6IF16_9ACTN</name>